<dbReference type="Ensembl" id="ENSAMET00000047952.1">
    <property type="protein sequence ID" value="ENSAMEP00000041553.1"/>
    <property type="gene ID" value="ENSAMEG00000007571.2"/>
</dbReference>
<dbReference type="GO" id="GO:0042803">
    <property type="term" value="F:protein homodimerization activity"/>
    <property type="evidence" value="ECO:0007669"/>
    <property type="project" value="Ensembl"/>
</dbReference>
<reference evidence="5 6" key="1">
    <citation type="journal article" date="2010" name="Nature">
        <title>The sequence and de novo assembly of the giant panda genome.</title>
        <authorList>
            <person name="Li R."/>
            <person name="Fan W."/>
            <person name="Tian G."/>
            <person name="Zhu H."/>
            <person name="He L."/>
            <person name="Cai J."/>
            <person name="Huang Q."/>
            <person name="Cai Q."/>
            <person name="Li B."/>
            <person name="Bai Y."/>
            <person name="Zhang Z."/>
            <person name="Zhang Y."/>
            <person name="Wang W."/>
            <person name="Li J."/>
            <person name="Wei F."/>
            <person name="Li H."/>
            <person name="Jian M."/>
            <person name="Li J."/>
            <person name="Zhang Z."/>
            <person name="Nielsen R."/>
            <person name="Li D."/>
            <person name="Gu W."/>
            <person name="Yang Z."/>
            <person name="Xuan Z."/>
            <person name="Ryder O.A."/>
            <person name="Leung F.C."/>
            <person name="Zhou Y."/>
            <person name="Cao J."/>
            <person name="Sun X."/>
            <person name="Fu Y."/>
            <person name="Fang X."/>
            <person name="Guo X."/>
            <person name="Wang B."/>
            <person name="Hou R."/>
            <person name="Shen F."/>
            <person name="Mu B."/>
            <person name="Ni P."/>
            <person name="Lin R."/>
            <person name="Qian W."/>
            <person name="Wang G."/>
            <person name="Yu C."/>
            <person name="Nie W."/>
            <person name="Wang J."/>
            <person name="Wu Z."/>
            <person name="Liang H."/>
            <person name="Min J."/>
            <person name="Wu Q."/>
            <person name="Cheng S."/>
            <person name="Ruan J."/>
            <person name="Wang M."/>
            <person name="Shi Z."/>
            <person name="Wen M."/>
            <person name="Liu B."/>
            <person name="Ren X."/>
            <person name="Zheng H."/>
            <person name="Dong D."/>
            <person name="Cook K."/>
            <person name="Shan G."/>
            <person name="Zhang H."/>
            <person name="Kosiol C."/>
            <person name="Xie X."/>
            <person name="Lu Z."/>
            <person name="Zheng H."/>
            <person name="Li Y."/>
            <person name="Steiner C.C."/>
            <person name="Lam T.T."/>
            <person name="Lin S."/>
            <person name="Zhang Q."/>
            <person name="Li G."/>
            <person name="Tian J."/>
            <person name="Gong T."/>
            <person name="Liu H."/>
            <person name="Zhang D."/>
            <person name="Fang L."/>
            <person name="Ye C."/>
            <person name="Zhang J."/>
            <person name="Hu W."/>
            <person name="Xu A."/>
            <person name="Ren Y."/>
            <person name="Zhang G."/>
            <person name="Bruford M.W."/>
            <person name="Li Q."/>
            <person name="Ma L."/>
            <person name="Guo Y."/>
            <person name="An N."/>
            <person name="Hu Y."/>
            <person name="Zheng Y."/>
            <person name="Shi Y."/>
            <person name="Li Z."/>
            <person name="Liu Q."/>
            <person name="Chen Y."/>
            <person name="Zhao J."/>
            <person name="Qu N."/>
            <person name="Zhao S."/>
            <person name="Tian F."/>
            <person name="Wang X."/>
            <person name="Wang H."/>
            <person name="Xu L."/>
            <person name="Liu X."/>
            <person name="Vinar T."/>
            <person name="Wang Y."/>
            <person name="Lam T.W."/>
            <person name="Yiu S.M."/>
            <person name="Liu S."/>
            <person name="Zhang H."/>
            <person name="Li D."/>
            <person name="Huang Y."/>
            <person name="Wang X."/>
            <person name="Yang G."/>
            <person name="Jiang Z."/>
            <person name="Wang J."/>
            <person name="Qin N."/>
            <person name="Li L."/>
            <person name="Li J."/>
            <person name="Bolund L."/>
            <person name="Kristiansen K."/>
            <person name="Wong G.K."/>
            <person name="Olson M."/>
            <person name="Zhang X."/>
            <person name="Li S."/>
            <person name="Yang H."/>
            <person name="Wang J."/>
            <person name="Wang J."/>
        </authorList>
    </citation>
    <scope>NUCLEOTIDE SEQUENCE [LARGE SCALE GENOMIC DNA]</scope>
</reference>
<dbReference type="InParanoid" id="A0A7N5KJW5"/>
<dbReference type="PANTHER" id="PTHR36470">
    <property type="entry name" value="IZUMO SPERM-EGG FUSION PROTEIN 3"/>
    <property type="match status" value="1"/>
</dbReference>
<organism evidence="5 6">
    <name type="scientific">Ailuropoda melanoleuca</name>
    <name type="common">Giant panda</name>
    <dbReference type="NCBI Taxonomy" id="9646"/>
    <lineage>
        <taxon>Eukaryota</taxon>
        <taxon>Metazoa</taxon>
        <taxon>Chordata</taxon>
        <taxon>Craniata</taxon>
        <taxon>Vertebrata</taxon>
        <taxon>Euteleostomi</taxon>
        <taxon>Mammalia</taxon>
        <taxon>Eutheria</taxon>
        <taxon>Laurasiatheria</taxon>
        <taxon>Carnivora</taxon>
        <taxon>Caniformia</taxon>
        <taxon>Ursidae</taxon>
        <taxon>Ailuropoda</taxon>
    </lineage>
</organism>
<evidence type="ECO:0000256" key="1">
    <source>
        <dbReference type="ARBA" id="ARBA00009633"/>
    </source>
</evidence>
<evidence type="ECO:0000256" key="2">
    <source>
        <dbReference type="ARBA" id="ARBA00022729"/>
    </source>
</evidence>
<sequence length="239" mass="27808">MGDLWLLLLLPLSLAAFHGVKDCLECDPKFTEDIRSLLGKLVPSEVPGRVHLLERQIKEMIHLSFKVSHRDKMLRVLAVHKVIKLRIWLKNELYKLGNETWKGALILQGKLLDVRQNLQSKLKEILKNFSEIACSEDCVVTEGPILDCWTCLRITSQCFRGEYCGEEDSKKVESREIALFLILLTEVVMLGSALLLFHICVSHRRKMKAIRKSLKKYLEKKLEELMERIDKEKHDFEIR</sequence>
<reference evidence="5" key="2">
    <citation type="submission" date="2025-08" db="UniProtKB">
        <authorList>
            <consortium name="Ensembl"/>
        </authorList>
    </citation>
    <scope>IDENTIFICATION</scope>
</reference>
<dbReference type="GO" id="GO:0001675">
    <property type="term" value="P:acrosome assembly"/>
    <property type="evidence" value="ECO:0007669"/>
    <property type="project" value="Ensembl"/>
</dbReference>
<feature type="signal peptide" evidence="4">
    <location>
        <begin position="1"/>
        <end position="15"/>
    </location>
</feature>
<evidence type="ECO:0000256" key="3">
    <source>
        <dbReference type="SAM" id="Phobius"/>
    </source>
</evidence>
<feature type="transmembrane region" description="Helical" evidence="3">
    <location>
        <begin position="177"/>
        <end position="201"/>
    </location>
</feature>
<name>A0A7N5KJW5_AILME</name>
<keyword evidence="3" id="KW-1133">Transmembrane helix</keyword>
<keyword evidence="3" id="KW-0812">Transmembrane</keyword>
<keyword evidence="6" id="KW-1185">Reference proteome</keyword>
<dbReference type="GO" id="GO:0002079">
    <property type="term" value="C:inner acrosomal membrane"/>
    <property type="evidence" value="ECO:0007669"/>
    <property type="project" value="Ensembl"/>
</dbReference>
<evidence type="ECO:0000313" key="6">
    <source>
        <dbReference type="Proteomes" id="UP000008912"/>
    </source>
</evidence>
<dbReference type="PANTHER" id="PTHR36470:SF1">
    <property type="entry name" value="IZUMO SPERM-EGG FUSION PROTEIN 3"/>
    <property type="match status" value="1"/>
</dbReference>
<dbReference type="Pfam" id="PF15005">
    <property type="entry name" value="IZUMO"/>
    <property type="match status" value="1"/>
</dbReference>
<evidence type="ECO:0000256" key="4">
    <source>
        <dbReference type="SAM" id="SignalP"/>
    </source>
</evidence>
<accession>A0A7N5KJW5</accession>
<dbReference type="GeneTree" id="ENSGT00390000017601"/>
<keyword evidence="2 4" id="KW-0732">Signal</keyword>
<protein>
    <submittedName>
        <fullName evidence="5">IZUMO family member 3</fullName>
    </submittedName>
</protein>
<dbReference type="Proteomes" id="UP000008912">
    <property type="component" value="Unassembled WGS sequence"/>
</dbReference>
<evidence type="ECO:0000313" key="5">
    <source>
        <dbReference type="Ensembl" id="ENSAMEP00000041553.1"/>
    </source>
</evidence>
<feature type="chain" id="PRO_5031128554" evidence="4">
    <location>
        <begin position="16"/>
        <end position="239"/>
    </location>
</feature>
<comment type="similarity">
    <text evidence="1">Belongs to the Izumo family.</text>
</comment>
<keyword evidence="3" id="KW-0472">Membrane</keyword>
<dbReference type="AlphaFoldDB" id="A0A7N5KJW5"/>
<dbReference type="InterPro" id="IPR029389">
    <property type="entry name" value="IZUMO"/>
</dbReference>
<gene>
    <name evidence="5" type="primary">IZUMO3</name>
</gene>
<reference evidence="5" key="3">
    <citation type="submission" date="2025-09" db="UniProtKB">
        <authorList>
            <consortium name="Ensembl"/>
        </authorList>
    </citation>
    <scope>IDENTIFICATION</scope>
</reference>
<proteinExistence type="inferred from homology"/>